<dbReference type="STRING" id="177439.DP0808"/>
<evidence type="ECO:0000256" key="2">
    <source>
        <dbReference type="ARBA" id="ARBA00023136"/>
    </source>
</evidence>
<keyword evidence="2" id="KW-0472">Membrane</keyword>
<evidence type="ECO:0000256" key="1">
    <source>
        <dbReference type="ARBA" id="ARBA00022729"/>
    </source>
</evidence>
<keyword evidence="3" id="KW-0998">Cell outer membrane</keyword>
<dbReference type="EMBL" id="CR522870">
    <property type="protein sequence ID" value="CAG35537.1"/>
    <property type="molecule type" value="Genomic_DNA"/>
</dbReference>
<organism evidence="5 6">
    <name type="scientific">Desulfotalea psychrophila (strain LSv54 / DSM 12343)</name>
    <dbReference type="NCBI Taxonomy" id="177439"/>
    <lineage>
        <taxon>Bacteria</taxon>
        <taxon>Pseudomonadati</taxon>
        <taxon>Thermodesulfobacteriota</taxon>
        <taxon>Desulfobulbia</taxon>
        <taxon>Desulfobulbales</taxon>
        <taxon>Desulfocapsaceae</taxon>
        <taxon>Desulfotalea</taxon>
    </lineage>
</organism>
<dbReference type="KEGG" id="dps:DP0808"/>
<reference evidence="6" key="1">
    <citation type="journal article" date="2004" name="Environ. Microbiol.">
        <title>The genome of Desulfotalea psychrophila, a sulfate-reducing bacterium from permanently cold Arctic sediments.</title>
        <authorList>
            <person name="Rabus R."/>
            <person name="Ruepp A."/>
            <person name="Frickey T."/>
            <person name="Rattei T."/>
            <person name="Fartmann B."/>
            <person name="Stark M."/>
            <person name="Bauer M."/>
            <person name="Zibat A."/>
            <person name="Lombardot T."/>
            <person name="Becker I."/>
            <person name="Amann J."/>
            <person name="Gellner K."/>
            <person name="Teeling H."/>
            <person name="Leuschner W.D."/>
            <person name="Gloeckner F.-O."/>
            <person name="Lupas A.N."/>
            <person name="Amann R."/>
            <person name="Klenk H.-P."/>
        </authorList>
    </citation>
    <scope>NUCLEOTIDE SEQUENCE [LARGE SCALE GENOMIC DNA]</scope>
    <source>
        <strain evidence="6">DSM 12343 / LSv54</strain>
    </source>
</reference>
<dbReference type="Pfam" id="PF13525">
    <property type="entry name" value="YfiO"/>
    <property type="match status" value="1"/>
</dbReference>
<feature type="domain" description="Outer membrane lipoprotein BamD-like" evidence="4">
    <location>
        <begin position="47"/>
        <end position="225"/>
    </location>
</feature>
<dbReference type="InterPro" id="IPR039565">
    <property type="entry name" value="BamD-like"/>
</dbReference>
<name>Q6AQ36_DESPS</name>
<dbReference type="HOGENOM" id="CLU_065982_2_0_7"/>
<dbReference type="Gene3D" id="1.25.40.10">
    <property type="entry name" value="Tetratricopeptide repeat domain"/>
    <property type="match status" value="1"/>
</dbReference>
<dbReference type="NCBIfam" id="TIGR03302">
    <property type="entry name" value="OM_YfiO"/>
    <property type="match status" value="1"/>
</dbReference>
<dbReference type="InterPro" id="IPR011990">
    <property type="entry name" value="TPR-like_helical_dom_sf"/>
</dbReference>
<protein>
    <recommendedName>
        <fullName evidence="4">Outer membrane lipoprotein BamD-like domain-containing protein</fullName>
    </recommendedName>
</protein>
<dbReference type="Proteomes" id="UP000000602">
    <property type="component" value="Chromosome"/>
</dbReference>
<dbReference type="eggNOG" id="COG4105">
    <property type="taxonomic scope" value="Bacteria"/>
</dbReference>
<accession>Q6AQ36</accession>
<dbReference type="AlphaFoldDB" id="Q6AQ36"/>
<keyword evidence="6" id="KW-1185">Reference proteome</keyword>
<evidence type="ECO:0000256" key="3">
    <source>
        <dbReference type="ARBA" id="ARBA00023237"/>
    </source>
</evidence>
<dbReference type="OrthoDB" id="9781894at2"/>
<dbReference type="RefSeq" id="WP_011188053.1">
    <property type="nucleotide sequence ID" value="NC_006138.1"/>
</dbReference>
<gene>
    <name evidence="5" type="ordered locus">DP0808</name>
</gene>
<evidence type="ECO:0000259" key="4">
    <source>
        <dbReference type="Pfam" id="PF13525"/>
    </source>
</evidence>
<keyword evidence="1" id="KW-0732">Signal</keyword>
<evidence type="ECO:0000313" key="6">
    <source>
        <dbReference type="Proteomes" id="UP000000602"/>
    </source>
</evidence>
<proteinExistence type="inferred from homology"/>
<sequence>MNGIHFVRKSLHSFAIIIIAMSLLGGCADMKSMFDITYEKPDLEFPANDLIIKGMEDYNVGKYFGAISYFQEILEKYPFSPEAPLAELKAADCNYYMDKYPEALAQYQDFEDRHPTNEAIPYVMYQKGMSNYKQIDRIDRDPIVARRAVDFFSQLLRAFPNSPYTTNARKNIAEAISFLADHEFAVIEFYLRTEKYEQAETRLEYLITAYPNTNVIPKAEKILAEIQAGNPPRRPLFSWFPDFKLPDWTKVADDEDNTINTEPNR</sequence>
<dbReference type="InterPro" id="IPR017689">
    <property type="entry name" value="BamD"/>
</dbReference>
<evidence type="ECO:0000313" key="5">
    <source>
        <dbReference type="EMBL" id="CAG35537.1"/>
    </source>
</evidence>
<dbReference type="HAMAP" id="MF_00922">
    <property type="entry name" value="OM_assembly_BamD"/>
    <property type="match status" value="1"/>
</dbReference>
<dbReference type="SUPFAM" id="SSF48452">
    <property type="entry name" value="TPR-like"/>
    <property type="match status" value="1"/>
</dbReference>